<evidence type="ECO:0000259" key="16">
    <source>
        <dbReference type="Pfam" id="PF00394"/>
    </source>
</evidence>
<dbReference type="InterPro" id="IPR011706">
    <property type="entry name" value="Cu-oxidase_C"/>
</dbReference>
<evidence type="ECO:0000256" key="9">
    <source>
        <dbReference type="ARBA" id="ARBA00022737"/>
    </source>
</evidence>
<dbReference type="InterPro" id="IPR034267">
    <property type="entry name" value="CuRO_3_AAO"/>
</dbReference>
<dbReference type="PANTHER" id="PTHR11709:SF394">
    <property type="entry name" value="FI03373P-RELATED"/>
    <property type="match status" value="1"/>
</dbReference>
<keyword evidence="9" id="KW-0677">Repeat</keyword>
<dbReference type="InterPro" id="IPR017760">
    <property type="entry name" value="L-ascorbate_oxidase_pln"/>
</dbReference>
<dbReference type="Proteomes" id="UP000634136">
    <property type="component" value="Unassembled WGS sequence"/>
</dbReference>
<dbReference type="InterPro" id="IPR011707">
    <property type="entry name" value="Cu-oxidase-like_N"/>
</dbReference>
<dbReference type="InterPro" id="IPR045087">
    <property type="entry name" value="Cu-oxidase_fam"/>
</dbReference>
<organism evidence="19 20">
    <name type="scientific">Senna tora</name>
    <dbReference type="NCBI Taxonomy" id="362788"/>
    <lineage>
        <taxon>Eukaryota</taxon>
        <taxon>Viridiplantae</taxon>
        <taxon>Streptophyta</taxon>
        <taxon>Embryophyta</taxon>
        <taxon>Tracheophyta</taxon>
        <taxon>Spermatophyta</taxon>
        <taxon>Magnoliopsida</taxon>
        <taxon>eudicotyledons</taxon>
        <taxon>Gunneridae</taxon>
        <taxon>Pentapetalae</taxon>
        <taxon>rosids</taxon>
        <taxon>fabids</taxon>
        <taxon>Fabales</taxon>
        <taxon>Fabaceae</taxon>
        <taxon>Caesalpinioideae</taxon>
        <taxon>Cassia clade</taxon>
        <taxon>Senna</taxon>
    </lineage>
</organism>
<dbReference type="InterPro" id="IPR008972">
    <property type="entry name" value="Cupredoxin"/>
</dbReference>
<evidence type="ECO:0000256" key="3">
    <source>
        <dbReference type="ARBA" id="ARBA00010609"/>
    </source>
</evidence>
<keyword evidence="7" id="KW-0964">Secreted</keyword>
<dbReference type="NCBIfam" id="TIGR03388">
    <property type="entry name" value="ascorbase"/>
    <property type="match status" value="1"/>
</dbReference>
<dbReference type="GO" id="GO:0008447">
    <property type="term" value="F:L-ascorbate oxidase activity"/>
    <property type="evidence" value="ECO:0007669"/>
    <property type="project" value="UniProtKB-EC"/>
</dbReference>
<evidence type="ECO:0000256" key="12">
    <source>
        <dbReference type="ARBA" id="ARBA00023157"/>
    </source>
</evidence>
<comment type="catalytic activity">
    <reaction evidence="14">
        <text>4 L-ascorbate + O2 = 4 monodehydro-L-ascorbate radical + 2 H2O</text>
        <dbReference type="Rhea" id="RHEA:30243"/>
        <dbReference type="ChEBI" id="CHEBI:15377"/>
        <dbReference type="ChEBI" id="CHEBI:15379"/>
        <dbReference type="ChEBI" id="CHEBI:38290"/>
        <dbReference type="ChEBI" id="CHEBI:59513"/>
        <dbReference type="EC" id="1.10.3.3"/>
    </reaction>
</comment>
<dbReference type="EMBL" id="JAAIUW010000009">
    <property type="protein sequence ID" value="KAF7815504.1"/>
    <property type="molecule type" value="Genomic_DNA"/>
</dbReference>
<dbReference type="Pfam" id="PF07732">
    <property type="entry name" value="Cu-oxidase_3"/>
    <property type="match status" value="1"/>
</dbReference>
<dbReference type="GO" id="GO:0009506">
    <property type="term" value="C:plasmodesma"/>
    <property type="evidence" value="ECO:0007669"/>
    <property type="project" value="TreeGrafter"/>
</dbReference>
<evidence type="ECO:0000313" key="19">
    <source>
        <dbReference type="EMBL" id="KAF7815504.1"/>
    </source>
</evidence>
<comment type="subunit">
    <text evidence="4">Dimer.</text>
</comment>
<dbReference type="PROSITE" id="PS00079">
    <property type="entry name" value="MULTICOPPER_OXIDASE1"/>
    <property type="match status" value="1"/>
</dbReference>
<keyword evidence="20" id="KW-1185">Reference proteome</keyword>
<evidence type="ECO:0000256" key="1">
    <source>
        <dbReference type="ARBA" id="ARBA00001935"/>
    </source>
</evidence>
<reference evidence="19" key="1">
    <citation type="submission" date="2020-09" db="EMBL/GenBank/DDBJ databases">
        <title>Genome-Enabled Discovery of Anthraquinone Biosynthesis in Senna tora.</title>
        <authorList>
            <person name="Kang S.-H."/>
            <person name="Pandey R.P."/>
            <person name="Lee C.-M."/>
            <person name="Sim J.-S."/>
            <person name="Jeong J.-T."/>
            <person name="Choi B.-S."/>
            <person name="Jung M."/>
            <person name="Ginzburg D."/>
            <person name="Zhao K."/>
            <person name="Won S.Y."/>
            <person name="Oh T.-J."/>
            <person name="Yu Y."/>
            <person name="Kim N.-H."/>
            <person name="Lee O.R."/>
            <person name="Lee T.-H."/>
            <person name="Bashyal P."/>
            <person name="Kim T.-S."/>
            <person name="Lee W.-H."/>
            <person name="Kawkins C."/>
            <person name="Kim C.-K."/>
            <person name="Kim J.S."/>
            <person name="Ahn B.O."/>
            <person name="Rhee S.Y."/>
            <person name="Sohng J.K."/>
        </authorList>
    </citation>
    <scope>NUCLEOTIDE SEQUENCE</scope>
    <source>
        <tissue evidence="19">Leaf</tissue>
    </source>
</reference>
<protein>
    <recommendedName>
        <fullName evidence="6">L-ascorbate oxidase</fullName>
        <ecNumber evidence="5">1.10.3.3</ecNumber>
    </recommendedName>
</protein>
<evidence type="ECO:0000256" key="6">
    <source>
        <dbReference type="ARBA" id="ARBA00022095"/>
    </source>
</evidence>
<feature type="domain" description="Plastocyanin-like" evidence="16">
    <location>
        <begin position="156"/>
        <end position="323"/>
    </location>
</feature>
<evidence type="ECO:0000256" key="14">
    <source>
        <dbReference type="ARBA" id="ARBA00048908"/>
    </source>
</evidence>
<evidence type="ECO:0000259" key="17">
    <source>
        <dbReference type="Pfam" id="PF07731"/>
    </source>
</evidence>
<evidence type="ECO:0000256" key="11">
    <source>
        <dbReference type="ARBA" id="ARBA00023008"/>
    </source>
</evidence>
<dbReference type="GO" id="GO:0005576">
    <property type="term" value="C:extracellular region"/>
    <property type="evidence" value="ECO:0007669"/>
    <property type="project" value="UniProtKB-SubCell"/>
</dbReference>
<dbReference type="EC" id="1.10.3.3" evidence="5"/>
<keyword evidence="15" id="KW-0732">Signal</keyword>
<dbReference type="Pfam" id="PF07731">
    <property type="entry name" value="Cu-oxidase_2"/>
    <property type="match status" value="1"/>
</dbReference>
<keyword evidence="8" id="KW-0479">Metal-binding</keyword>
<evidence type="ECO:0000256" key="13">
    <source>
        <dbReference type="ARBA" id="ARBA00023180"/>
    </source>
</evidence>
<dbReference type="Pfam" id="PF00394">
    <property type="entry name" value="Cu-oxidase"/>
    <property type="match status" value="1"/>
</dbReference>
<dbReference type="OrthoDB" id="2121828at2759"/>
<sequence>MTTMVWCVWVCLLSQLSLGATMVREYKFEVNYIFKSVDCVDHLVIGINGQFPGPTIRAEVGDTLHIEVTNNLSTEGTSIHWHGIRQYGTPWADGTVSVSQCAINPGETFHYKFKVDKAGTYFYHGHYGLQRTGGLYGSLIVDLPKGQKEPFHYDDEFNLLFSDWWHKSIQEQDVGLNSPIESFRWVYEPQSILINGRGQFGCSLGANFINHSLPVCHFKGDEDCAPYILSVLPNKTYRLRIASSTSLLSLNLAISNHTMVVVEADGNYVEPFTVDKIDIYSGESYSILVTTDQNPNQNYWISVGHRDFNTSTTQALTLLNYQNMSDSILPSFPPPVTPPWYDVEQRMLFTKKILALKGTPRPPKYSQRRIVLLGNQDLFNGYIRWFMNGISLSFPPTPYLGSIKFNLKNAFDWRAPPETYFPQDYDIYDPPKNFNSTMGNRVYKFQFNQAVDVILQNANSYIPNTTSFHPWHLHGHDFWVLGYGEGKFKDGDEKLFNLKNPPLKNTVVVFPYGWTALRFRADNPGVWSFHCHVEPHLYMGMGVVFAEGVQYVKGIPEQALACGLTGNMLMNKKTHY</sequence>
<dbReference type="SUPFAM" id="SSF49503">
    <property type="entry name" value="Cupredoxins"/>
    <property type="match status" value="3"/>
</dbReference>
<evidence type="ECO:0000313" key="20">
    <source>
        <dbReference type="Proteomes" id="UP000634136"/>
    </source>
</evidence>
<dbReference type="PROSITE" id="PS00080">
    <property type="entry name" value="MULTICOPPER_OXIDASE2"/>
    <property type="match status" value="1"/>
</dbReference>
<dbReference type="GO" id="GO:0005507">
    <property type="term" value="F:copper ion binding"/>
    <property type="evidence" value="ECO:0007669"/>
    <property type="project" value="InterPro"/>
</dbReference>
<comment type="cofactor">
    <cofactor evidence="1">
        <name>Cu cation</name>
        <dbReference type="ChEBI" id="CHEBI:23378"/>
    </cofactor>
</comment>
<accession>A0A834TE48</accession>
<dbReference type="CDD" id="cd13893">
    <property type="entry name" value="CuRO_3_AAO"/>
    <property type="match status" value="1"/>
</dbReference>
<comment type="similarity">
    <text evidence="3">Belongs to the multicopper oxidase family.</text>
</comment>
<dbReference type="PANTHER" id="PTHR11709">
    <property type="entry name" value="MULTI-COPPER OXIDASE"/>
    <property type="match status" value="1"/>
</dbReference>
<evidence type="ECO:0000256" key="4">
    <source>
        <dbReference type="ARBA" id="ARBA00011473"/>
    </source>
</evidence>
<proteinExistence type="inferred from homology"/>
<evidence type="ECO:0000256" key="7">
    <source>
        <dbReference type="ARBA" id="ARBA00022525"/>
    </source>
</evidence>
<comment type="caution">
    <text evidence="19">The sequence shown here is derived from an EMBL/GenBank/DDBJ whole genome shotgun (WGS) entry which is preliminary data.</text>
</comment>
<feature type="signal peptide" evidence="15">
    <location>
        <begin position="1"/>
        <end position="19"/>
    </location>
</feature>
<keyword evidence="11" id="KW-0186">Copper</keyword>
<feature type="domain" description="Plastocyanin-like" evidence="17">
    <location>
        <begin position="432"/>
        <end position="548"/>
    </location>
</feature>
<dbReference type="AlphaFoldDB" id="A0A834TE48"/>
<dbReference type="InterPro" id="IPR001117">
    <property type="entry name" value="Cu-oxidase_2nd"/>
</dbReference>
<evidence type="ECO:0000256" key="8">
    <source>
        <dbReference type="ARBA" id="ARBA00022723"/>
    </source>
</evidence>
<feature type="domain" description="Plastocyanin-like" evidence="18">
    <location>
        <begin position="36"/>
        <end position="143"/>
    </location>
</feature>
<dbReference type="InterPro" id="IPR033138">
    <property type="entry name" value="Cu_oxidase_CS"/>
</dbReference>
<name>A0A834TE48_9FABA</name>
<evidence type="ECO:0000259" key="18">
    <source>
        <dbReference type="Pfam" id="PF07732"/>
    </source>
</evidence>
<keyword evidence="10" id="KW-0560">Oxidoreductase</keyword>
<dbReference type="InterPro" id="IPR002355">
    <property type="entry name" value="Cu_oxidase_Cu_BS"/>
</dbReference>
<keyword evidence="12" id="KW-1015">Disulfide bond</keyword>
<evidence type="ECO:0000256" key="15">
    <source>
        <dbReference type="SAM" id="SignalP"/>
    </source>
</evidence>
<gene>
    <name evidence="19" type="ORF">G2W53_029473</name>
</gene>
<evidence type="ECO:0000256" key="2">
    <source>
        <dbReference type="ARBA" id="ARBA00004613"/>
    </source>
</evidence>
<evidence type="ECO:0000256" key="10">
    <source>
        <dbReference type="ARBA" id="ARBA00023002"/>
    </source>
</evidence>
<evidence type="ECO:0000256" key="5">
    <source>
        <dbReference type="ARBA" id="ARBA00012301"/>
    </source>
</evidence>
<comment type="subcellular location">
    <subcellularLocation>
        <location evidence="2">Secreted</location>
    </subcellularLocation>
</comment>
<feature type="chain" id="PRO_5032984578" description="L-ascorbate oxidase" evidence="15">
    <location>
        <begin position="20"/>
        <end position="576"/>
    </location>
</feature>
<dbReference type="Gene3D" id="2.60.40.420">
    <property type="entry name" value="Cupredoxins - blue copper proteins"/>
    <property type="match status" value="3"/>
</dbReference>
<keyword evidence="13" id="KW-0325">Glycoprotein</keyword>